<protein>
    <submittedName>
        <fullName evidence="1">Uncharacterized protein</fullName>
    </submittedName>
</protein>
<name>A0A7C5Y771_9BACT</name>
<evidence type="ECO:0000313" key="1">
    <source>
        <dbReference type="EMBL" id="HHR34009.1"/>
    </source>
</evidence>
<accession>A0A7C5Y771</accession>
<gene>
    <name evidence="1" type="ORF">ENM46_03575</name>
</gene>
<comment type="caution">
    <text evidence="1">The sequence shown here is derived from an EMBL/GenBank/DDBJ whole genome shotgun (WGS) entry which is preliminary data.</text>
</comment>
<proteinExistence type="predicted"/>
<dbReference type="AlphaFoldDB" id="A0A7C5Y771"/>
<organism evidence="1">
    <name type="scientific">Fervidobacterium nodosum</name>
    <dbReference type="NCBI Taxonomy" id="2424"/>
    <lineage>
        <taxon>Bacteria</taxon>
        <taxon>Thermotogati</taxon>
        <taxon>Thermotogota</taxon>
        <taxon>Thermotogae</taxon>
        <taxon>Thermotogales</taxon>
        <taxon>Fervidobacteriaceae</taxon>
        <taxon>Fervidobacterium</taxon>
    </lineage>
</organism>
<sequence length="237" mass="28456">MYIQTFQRPDNTYLLLSLSIEHLPETSVILFKTDDNNIIINETFFQDNCCYINSNTPVFLDINDVDFLKKALKETRTAFIYLIEKKFKAIEYKEKFFVHSDFIKTKVRKNKYLAFFPQDENPYFKLYSNKTHILVMIKPDTLPNLQPPTLIKGERDRNIITINNTEEIEASVYNDFEILLSEDDIEILKLCYSLTKDHIIIERRNNKILFHLPQKLYIIPEEDFYYYFPRFITERTL</sequence>
<reference evidence="1" key="1">
    <citation type="journal article" date="2020" name="mSystems">
        <title>Genome- and Community-Level Interaction Insights into Carbon Utilization and Element Cycling Functions of Hydrothermarchaeota in Hydrothermal Sediment.</title>
        <authorList>
            <person name="Zhou Z."/>
            <person name="Liu Y."/>
            <person name="Xu W."/>
            <person name="Pan J."/>
            <person name="Luo Z.H."/>
            <person name="Li M."/>
        </authorList>
    </citation>
    <scope>NUCLEOTIDE SEQUENCE [LARGE SCALE GENOMIC DNA]</scope>
    <source>
        <strain evidence="1">SpSt-1088</strain>
    </source>
</reference>
<dbReference type="EMBL" id="DRXW01000219">
    <property type="protein sequence ID" value="HHR34009.1"/>
    <property type="molecule type" value="Genomic_DNA"/>
</dbReference>